<proteinExistence type="predicted"/>
<reference evidence="2 3" key="1">
    <citation type="submission" date="2024-01" db="EMBL/GenBank/DDBJ databases">
        <title>Draft genome sequence of Gordonia sp. LSe1-13.</title>
        <authorList>
            <person name="Suphannarot A."/>
            <person name="Mingma R."/>
        </authorList>
    </citation>
    <scope>NUCLEOTIDE SEQUENCE [LARGE SCALE GENOMIC DNA]</scope>
    <source>
        <strain evidence="2 3">LSe1-13</strain>
    </source>
</reference>
<accession>A0ABU7MHJ7</accession>
<evidence type="ECO:0000313" key="2">
    <source>
        <dbReference type="EMBL" id="MEE3852579.1"/>
    </source>
</evidence>
<keyword evidence="1" id="KW-0732">Signal</keyword>
<dbReference type="Proteomes" id="UP001347146">
    <property type="component" value="Unassembled WGS sequence"/>
</dbReference>
<feature type="chain" id="PRO_5045648370" evidence="1">
    <location>
        <begin position="28"/>
        <end position="140"/>
    </location>
</feature>
<dbReference type="EMBL" id="JAZDUF010000006">
    <property type="protein sequence ID" value="MEE3852579.1"/>
    <property type="molecule type" value="Genomic_DNA"/>
</dbReference>
<keyword evidence="3" id="KW-1185">Reference proteome</keyword>
<dbReference type="RefSeq" id="WP_330434886.1">
    <property type="nucleotide sequence ID" value="NZ_JAZDUF010000006.1"/>
</dbReference>
<feature type="signal peptide" evidence="1">
    <location>
        <begin position="1"/>
        <end position="27"/>
    </location>
</feature>
<comment type="caution">
    <text evidence="2">The sequence shown here is derived from an EMBL/GenBank/DDBJ whole genome shotgun (WGS) entry which is preliminary data.</text>
</comment>
<gene>
    <name evidence="2" type="ORF">VZC37_19720</name>
</gene>
<name>A0ABU7MHJ7_9ACTN</name>
<evidence type="ECO:0000256" key="1">
    <source>
        <dbReference type="SAM" id="SignalP"/>
    </source>
</evidence>
<evidence type="ECO:0000313" key="3">
    <source>
        <dbReference type="Proteomes" id="UP001347146"/>
    </source>
</evidence>
<sequence>MVLKTRGKVAVAACAMAVAGVAGAVNAAPAGAAVTNVRVAPTNLNNYISSDVVATQCPIGLVAEIDGPGPVTFEITGVGSPTTRTVEPQEDGTATLLHTFFFPGEYTVRAGQGGTFYPIPLELNVGMGVFTGSLCFTLPV</sequence>
<protein>
    <submittedName>
        <fullName evidence="2">Uncharacterized protein</fullName>
    </submittedName>
</protein>
<organism evidence="2 3">
    <name type="scientific">Gordonia sesuvii</name>
    <dbReference type="NCBI Taxonomy" id="3116777"/>
    <lineage>
        <taxon>Bacteria</taxon>
        <taxon>Bacillati</taxon>
        <taxon>Actinomycetota</taxon>
        <taxon>Actinomycetes</taxon>
        <taxon>Mycobacteriales</taxon>
        <taxon>Gordoniaceae</taxon>
        <taxon>Gordonia</taxon>
    </lineage>
</organism>